<keyword evidence="3" id="KW-1185">Reference proteome</keyword>
<reference evidence="2" key="1">
    <citation type="journal article" date="2022" name="Int. J. Mol. Sci.">
        <title>Draft Genome of Tanacetum Coccineum: Genomic Comparison of Closely Related Tanacetum-Family Plants.</title>
        <authorList>
            <person name="Yamashiro T."/>
            <person name="Shiraishi A."/>
            <person name="Nakayama K."/>
            <person name="Satake H."/>
        </authorList>
    </citation>
    <scope>NUCLEOTIDE SEQUENCE</scope>
</reference>
<evidence type="ECO:0000313" key="3">
    <source>
        <dbReference type="Proteomes" id="UP001151760"/>
    </source>
</evidence>
<protein>
    <submittedName>
        <fullName evidence="2">Uncharacterized protein</fullName>
    </submittedName>
</protein>
<gene>
    <name evidence="2" type="ORF">Tco_0992194</name>
</gene>
<feature type="region of interest" description="Disordered" evidence="1">
    <location>
        <begin position="219"/>
        <end position="390"/>
    </location>
</feature>
<accession>A0ABQ5F1M9</accession>
<feature type="compositionally biased region" description="Polar residues" evidence="1">
    <location>
        <begin position="378"/>
        <end position="390"/>
    </location>
</feature>
<proteinExistence type="predicted"/>
<evidence type="ECO:0000313" key="2">
    <source>
        <dbReference type="EMBL" id="GJT57140.1"/>
    </source>
</evidence>
<name>A0ABQ5F1M9_9ASTR</name>
<dbReference type="Proteomes" id="UP001151760">
    <property type="component" value="Unassembled WGS sequence"/>
</dbReference>
<reference evidence="2" key="2">
    <citation type="submission" date="2022-01" db="EMBL/GenBank/DDBJ databases">
        <authorList>
            <person name="Yamashiro T."/>
            <person name="Shiraishi A."/>
            <person name="Satake H."/>
            <person name="Nakayama K."/>
        </authorList>
    </citation>
    <scope>NUCLEOTIDE SEQUENCE</scope>
</reference>
<sequence length="510" mass="56055">MSSITAQQTKLDLEASSGIAYTSINDFTDSRLIRKKRFKLYVGSSEISFRFACGWQEYRSISAATLENLSYSYNRSFSGKHCYLTSSSHQTQSLGIGMHTSKDDYLINTLRFVSRKVASQKYGAVLPESRKFKTASPSKKDNVPIAKDEEPVKKGKRLKTATKKSAYKPATGIVIRELVVETKSKSKEKEKVDVAHGKGIELLSDVALTEEAQMKEVRKKSLRDFHKTHPSGSGTVAEDPPSVAKITPPVTSEGTGDIPGVPDVTNDDSSESESESWGNDEDDSNEEHVSSDEGSEEENESDKQASDSEQEEESEDDDQEENKDDDDLELESNDETEGDEEMDDTTDQFDDDADARLEEPTETATGIVQGEGTDAEMTESQQGNENLETTQEQVVEDAHVTISTVTKKTEVPVTSSSRSSDLASKFLNFSDIPHTDAEIVSPLDVPVHHEVPRTQAPTLLSIPVSVIPESSPVFTNFPQSSHTFTPTPTPPPTIQTTNPLSNFPDFSSVF</sequence>
<organism evidence="2 3">
    <name type="scientific">Tanacetum coccineum</name>
    <dbReference type="NCBI Taxonomy" id="301880"/>
    <lineage>
        <taxon>Eukaryota</taxon>
        <taxon>Viridiplantae</taxon>
        <taxon>Streptophyta</taxon>
        <taxon>Embryophyta</taxon>
        <taxon>Tracheophyta</taxon>
        <taxon>Spermatophyta</taxon>
        <taxon>Magnoliopsida</taxon>
        <taxon>eudicotyledons</taxon>
        <taxon>Gunneridae</taxon>
        <taxon>Pentapetalae</taxon>
        <taxon>asterids</taxon>
        <taxon>campanulids</taxon>
        <taxon>Asterales</taxon>
        <taxon>Asteraceae</taxon>
        <taxon>Asteroideae</taxon>
        <taxon>Anthemideae</taxon>
        <taxon>Anthemidinae</taxon>
        <taxon>Tanacetum</taxon>
    </lineage>
</organism>
<dbReference type="EMBL" id="BQNB010016905">
    <property type="protein sequence ID" value="GJT57140.1"/>
    <property type="molecule type" value="Genomic_DNA"/>
</dbReference>
<feature type="compositionally biased region" description="Acidic residues" evidence="1">
    <location>
        <begin position="308"/>
        <end position="353"/>
    </location>
</feature>
<comment type="caution">
    <text evidence="2">The sequence shown here is derived from an EMBL/GenBank/DDBJ whole genome shotgun (WGS) entry which is preliminary data.</text>
</comment>
<evidence type="ECO:0000256" key="1">
    <source>
        <dbReference type="SAM" id="MobiDB-lite"/>
    </source>
</evidence>
<feature type="compositionally biased region" description="Acidic residues" evidence="1">
    <location>
        <begin position="265"/>
        <end position="285"/>
    </location>
</feature>